<name>A0A1W6N5K2_9PROT</name>
<feature type="binding site" evidence="3">
    <location>
        <begin position="198"/>
        <end position="205"/>
    </location>
    <ligand>
        <name>ATP</name>
        <dbReference type="ChEBI" id="CHEBI:30616"/>
    </ligand>
</feature>
<dbReference type="PIRSF" id="PIRSF038925">
    <property type="entry name" value="AMP-prot_trans"/>
    <property type="match status" value="1"/>
</dbReference>
<dbReference type="Gene3D" id="1.10.3290.10">
    <property type="entry name" value="Fido-like domain"/>
    <property type="match status" value="1"/>
</dbReference>
<evidence type="ECO:0000256" key="1">
    <source>
        <dbReference type="PIRSR" id="PIRSR038925-1"/>
    </source>
</evidence>
<dbReference type="InterPro" id="IPR036597">
    <property type="entry name" value="Fido-like_dom_sf"/>
</dbReference>
<organism evidence="5 6">
    <name type="scientific">Candidatus Nucleicultrix amoebiphila FS5</name>
    <dbReference type="NCBI Taxonomy" id="1414854"/>
    <lineage>
        <taxon>Bacteria</taxon>
        <taxon>Pseudomonadati</taxon>
        <taxon>Pseudomonadota</taxon>
        <taxon>Alphaproteobacteria</taxon>
        <taxon>Holosporales</taxon>
        <taxon>Candidatus Nucleicultricaceae</taxon>
        <taxon>Candidatus Nucleicultrix</taxon>
    </lineage>
</organism>
<dbReference type="AlphaFoldDB" id="A0A1W6N5K2"/>
<reference evidence="5 6" key="1">
    <citation type="submission" date="2014-06" db="EMBL/GenBank/DDBJ databases">
        <title>The genome of the endonuclear symbiont Nucleicultrix amoebiphila.</title>
        <authorList>
            <person name="Schulz F."/>
            <person name="Horn M."/>
        </authorList>
    </citation>
    <scope>NUCLEOTIDE SEQUENCE [LARGE SCALE GENOMIC DNA]</scope>
    <source>
        <strain evidence="5 6">FS5</strain>
    </source>
</reference>
<dbReference type="Pfam" id="PF02661">
    <property type="entry name" value="Fic"/>
    <property type="match status" value="1"/>
</dbReference>
<sequence>MVFNKDNPHNDLPLLPPECEVETKAILKKAIKANKALAELKSKGSIIPNQNILIDTLTLIEAKDSSEIENIFTTHDKLYQASLLGEKNADPSTKEVECYRQALWHGIEYLRKRDLSTNLFIELVQIIKKNNASVRRIPGTKIANSQDKVIYTPPEGEDVIRTKLFNLEKFIHSNDDIDPLIKLAIIHYQFEAIHPFSDGNGRVGRIINILYLVHQNLLDTPVLFLSRYFIKHRKGYYEGLRNVTEKNDWSNWILYMLDAVEHTACQTMKKIDDIVNLMNNFTKIIKEKHPKIYSKDLIEVLFSKPYCRILSLTDAEIVGRQTASEYLKRIEELGLIKGTKIGKEMVYLNLGLLDILRK</sequence>
<dbReference type="RefSeq" id="WP_085784615.1">
    <property type="nucleotide sequence ID" value="NZ_CP008743.1"/>
</dbReference>
<evidence type="ECO:0000313" key="5">
    <source>
        <dbReference type="EMBL" id="ARN85091.1"/>
    </source>
</evidence>
<feature type="binding site" evidence="1">
    <location>
        <position position="69"/>
    </location>
    <ligand>
        <name>ATP</name>
        <dbReference type="ChEBI" id="CHEBI:30616"/>
    </ligand>
</feature>
<gene>
    <name evidence="5" type="ORF">GQ61_07075</name>
</gene>
<protein>
    <submittedName>
        <fullName evidence="5">Addiction module protein</fullName>
    </submittedName>
</protein>
<dbReference type="PANTHER" id="PTHR13504:SF35">
    <property type="entry name" value="PROTEIN ADENYLYLTRANSFERASE SOFIC"/>
    <property type="match status" value="1"/>
</dbReference>
<dbReference type="GO" id="GO:0005524">
    <property type="term" value="F:ATP binding"/>
    <property type="evidence" value="ECO:0007669"/>
    <property type="project" value="UniProtKB-KW"/>
</dbReference>
<dbReference type="InterPro" id="IPR040198">
    <property type="entry name" value="Fido_containing"/>
</dbReference>
<feature type="binding site" evidence="1">
    <location>
        <begin position="199"/>
        <end position="205"/>
    </location>
    <ligand>
        <name>ATP</name>
        <dbReference type="ChEBI" id="CHEBI:30616"/>
    </ligand>
</feature>
<dbReference type="InterPro" id="IPR048770">
    <property type="entry name" value="SoFic-like_C"/>
</dbReference>
<accession>A0A1W6N5K2</accession>
<feature type="binding site" evidence="3">
    <location>
        <begin position="236"/>
        <end position="237"/>
    </location>
    <ligand>
        <name>ATP</name>
        <dbReference type="ChEBI" id="CHEBI:30616"/>
    </ligand>
</feature>
<dbReference type="SUPFAM" id="SSF140931">
    <property type="entry name" value="Fic-like"/>
    <property type="match status" value="1"/>
</dbReference>
<feature type="domain" description="Fido" evidence="4">
    <location>
        <begin position="115"/>
        <end position="258"/>
    </location>
</feature>
<keyword evidence="1" id="KW-0067">ATP-binding</keyword>
<dbReference type="Proteomes" id="UP000237351">
    <property type="component" value="Chromosome"/>
</dbReference>
<evidence type="ECO:0000256" key="3">
    <source>
        <dbReference type="PIRSR" id="PIRSR640198-2"/>
    </source>
</evidence>
<dbReference type="EMBL" id="CP008743">
    <property type="protein sequence ID" value="ARN85091.1"/>
    <property type="molecule type" value="Genomic_DNA"/>
</dbReference>
<feature type="active site" evidence="2">
    <location>
        <position position="194"/>
    </location>
</feature>
<feature type="binding site" evidence="1">
    <location>
        <position position="194"/>
    </location>
    <ligand>
        <name>ATP</name>
        <dbReference type="ChEBI" id="CHEBI:30616"/>
    </ligand>
</feature>
<dbReference type="PANTHER" id="PTHR13504">
    <property type="entry name" value="FIDO DOMAIN-CONTAINING PROTEIN DDB_G0283145"/>
    <property type="match status" value="1"/>
</dbReference>
<dbReference type="OrthoDB" id="9813719at2"/>
<dbReference type="PROSITE" id="PS51459">
    <property type="entry name" value="FIDO"/>
    <property type="match status" value="1"/>
</dbReference>
<proteinExistence type="predicted"/>
<evidence type="ECO:0000259" key="4">
    <source>
        <dbReference type="PROSITE" id="PS51459"/>
    </source>
</evidence>
<dbReference type="KEGG" id="naf:GQ61_07075"/>
<keyword evidence="6" id="KW-1185">Reference proteome</keyword>
<dbReference type="InterPro" id="IPR026287">
    <property type="entry name" value="SoFic-like"/>
</dbReference>
<dbReference type="Pfam" id="PF21248">
    <property type="entry name" value="SoFic-like_C"/>
    <property type="match status" value="1"/>
</dbReference>
<dbReference type="InterPro" id="IPR003812">
    <property type="entry name" value="Fido"/>
</dbReference>
<dbReference type="Pfam" id="PF13784">
    <property type="entry name" value="Fic_N"/>
    <property type="match status" value="1"/>
</dbReference>
<dbReference type="STRING" id="1414854.GQ61_07075"/>
<feature type="binding site" evidence="1">
    <location>
        <position position="236"/>
    </location>
    <ligand>
        <name>ATP</name>
        <dbReference type="ChEBI" id="CHEBI:30616"/>
    </ligand>
</feature>
<evidence type="ECO:0000256" key="2">
    <source>
        <dbReference type="PIRSR" id="PIRSR640198-1"/>
    </source>
</evidence>
<dbReference type="InterPro" id="IPR025758">
    <property type="entry name" value="Fic/DOC_N"/>
</dbReference>
<keyword evidence="1" id="KW-0547">Nucleotide-binding</keyword>
<evidence type="ECO:0000313" key="6">
    <source>
        <dbReference type="Proteomes" id="UP000237351"/>
    </source>
</evidence>